<organism evidence="1 2">
    <name type="scientific">Euphydryas editha</name>
    <name type="common">Edith's checkerspot</name>
    <dbReference type="NCBI Taxonomy" id="104508"/>
    <lineage>
        <taxon>Eukaryota</taxon>
        <taxon>Metazoa</taxon>
        <taxon>Ecdysozoa</taxon>
        <taxon>Arthropoda</taxon>
        <taxon>Hexapoda</taxon>
        <taxon>Insecta</taxon>
        <taxon>Pterygota</taxon>
        <taxon>Neoptera</taxon>
        <taxon>Endopterygota</taxon>
        <taxon>Lepidoptera</taxon>
        <taxon>Glossata</taxon>
        <taxon>Ditrysia</taxon>
        <taxon>Papilionoidea</taxon>
        <taxon>Nymphalidae</taxon>
        <taxon>Nymphalinae</taxon>
        <taxon>Euphydryas</taxon>
    </lineage>
</organism>
<sequence>MHNLKGIYDADHLAKEAALRSKCSFDYDSFPISFVKRIIRMRSLEEWNNRCRADERADVTRKFFLDAVVAYRMIGKIDIICTYKCTNFKFEFPNRY</sequence>
<name>A0AAU9TQZ8_EUPED</name>
<accession>A0AAU9TQZ8</accession>
<comment type="caution">
    <text evidence="1">The sequence shown here is derived from an EMBL/GenBank/DDBJ whole genome shotgun (WGS) entry which is preliminary data.</text>
</comment>
<dbReference type="Proteomes" id="UP001153954">
    <property type="component" value="Unassembled WGS sequence"/>
</dbReference>
<proteinExistence type="predicted"/>
<reference evidence="1" key="1">
    <citation type="submission" date="2022-03" db="EMBL/GenBank/DDBJ databases">
        <authorList>
            <person name="Tunstrom K."/>
        </authorList>
    </citation>
    <scope>NUCLEOTIDE SEQUENCE</scope>
</reference>
<dbReference type="EMBL" id="CAKOGL010000005">
    <property type="protein sequence ID" value="CAH2086975.1"/>
    <property type="molecule type" value="Genomic_DNA"/>
</dbReference>
<protein>
    <submittedName>
        <fullName evidence="1">Uncharacterized protein</fullName>
    </submittedName>
</protein>
<keyword evidence="2" id="KW-1185">Reference proteome</keyword>
<evidence type="ECO:0000313" key="2">
    <source>
        <dbReference type="Proteomes" id="UP001153954"/>
    </source>
</evidence>
<dbReference type="AlphaFoldDB" id="A0AAU9TQZ8"/>
<gene>
    <name evidence="1" type="ORF">EEDITHA_LOCUS3284</name>
</gene>
<evidence type="ECO:0000313" key="1">
    <source>
        <dbReference type="EMBL" id="CAH2086975.1"/>
    </source>
</evidence>